<feature type="active site" evidence="7">
    <location>
        <position position="90"/>
    </location>
</feature>
<evidence type="ECO:0000256" key="7">
    <source>
        <dbReference type="PIRSR" id="PIRSR601461-1"/>
    </source>
</evidence>
<evidence type="ECO:0000256" key="8">
    <source>
        <dbReference type="PIRSR" id="PIRSR601461-2"/>
    </source>
</evidence>
<reference evidence="12 13" key="1">
    <citation type="journal article" date="2018" name="IMA Fungus">
        <title>IMA Genome-F 9: Draft genome sequence of Annulohypoxylon stygium, Aspergillus mulundensis, Berkeleyomyces basicola (syn. Thielaviopsis basicola), Ceratocystis smalleyi, two Cercospora beticola strains, Coleophoma cylindrospora, Fusarium fracticaudum, Phialophora cf. hyalina, and Morchella septimelata.</title>
        <authorList>
            <person name="Wingfield B.D."/>
            <person name="Bills G.F."/>
            <person name="Dong Y."/>
            <person name="Huang W."/>
            <person name="Nel W.J."/>
            <person name="Swalarsk-Parry B.S."/>
            <person name="Vaghefi N."/>
            <person name="Wilken P.M."/>
            <person name="An Z."/>
            <person name="de Beer Z.W."/>
            <person name="De Vos L."/>
            <person name="Chen L."/>
            <person name="Duong T.A."/>
            <person name="Gao Y."/>
            <person name="Hammerbacher A."/>
            <person name="Kikkert J.R."/>
            <person name="Li Y."/>
            <person name="Li H."/>
            <person name="Li K."/>
            <person name="Li Q."/>
            <person name="Liu X."/>
            <person name="Ma X."/>
            <person name="Naidoo K."/>
            <person name="Pethybridge S.J."/>
            <person name="Sun J."/>
            <person name="Steenkamp E.T."/>
            <person name="van der Nest M.A."/>
            <person name="van Wyk S."/>
            <person name="Wingfield M.J."/>
            <person name="Xiong C."/>
            <person name="Yue Q."/>
            <person name="Zhang X."/>
        </authorList>
    </citation>
    <scope>NUCLEOTIDE SEQUENCE [LARGE SCALE GENOMIC DNA]</scope>
    <source>
        <strain evidence="12 13">DSM 5745</strain>
    </source>
</reference>
<keyword evidence="6" id="KW-0325">Glycoprotein</keyword>
<dbReference type="FunFam" id="2.40.70.10:FF:000002">
    <property type="entry name" value="Vacuolar aspartic proteinase"/>
    <property type="match status" value="1"/>
</dbReference>
<evidence type="ECO:0000256" key="3">
    <source>
        <dbReference type="ARBA" id="ARBA00022750"/>
    </source>
</evidence>
<dbReference type="SUPFAM" id="SSF50630">
    <property type="entry name" value="Acid proteases"/>
    <property type="match status" value="1"/>
</dbReference>
<dbReference type="AlphaFoldDB" id="A0A3D8T7K4"/>
<evidence type="ECO:0000256" key="10">
    <source>
        <dbReference type="SAM" id="SignalP"/>
    </source>
</evidence>
<gene>
    <name evidence="12" type="ORF">DSM5745_01300</name>
</gene>
<dbReference type="Proteomes" id="UP000256690">
    <property type="component" value="Unassembled WGS sequence"/>
</dbReference>
<dbReference type="PROSITE" id="PS51767">
    <property type="entry name" value="PEPTIDASE_A1"/>
    <property type="match status" value="1"/>
</dbReference>
<dbReference type="InterPro" id="IPR033121">
    <property type="entry name" value="PEPTIDASE_A1"/>
</dbReference>
<dbReference type="STRING" id="1810919.A0A3D8T7K4"/>
<dbReference type="InterPro" id="IPR001461">
    <property type="entry name" value="Aspartic_peptidase_A1"/>
</dbReference>
<dbReference type="Gene3D" id="2.40.70.10">
    <property type="entry name" value="Acid Proteases"/>
    <property type="match status" value="2"/>
</dbReference>
<dbReference type="Pfam" id="PF00026">
    <property type="entry name" value="Asp"/>
    <property type="match status" value="1"/>
</dbReference>
<keyword evidence="10" id="KW-0732">Signal</keyword>
<evidence type="ECO:0000256" key="5">
    <source>
        <dbReference type="ARBA" id="ARBA00023157"/>
    </source>
</evidence>
<keyword evidence="2 9" id="KW-0645">Protease</keyword>
<evidence type="ECO:0000256" key="1">
    <source>
        <dbReference type="ARBA" id="ARBA00007447"/>
    </source>
</evidence>
<proteinExistence type="inferred from homology"/>
<dbReference type="GeneID" id="38111670"/>
<feature type="disulfide bond" evidence="8">
    <location>
        <begin position="103"/>
        <end position="108"/>
    </location>
</feature>
<dbReference type="FunFam" id="2.40.70.10:FF:000149">
    <property type="entry name" value="Uncharacterized protein"/>
    <property type="match status" value="1"/>
</dbReference>
<evidence type="ECO:0000256" key="9">
    <source>
        <dbReference type="RuleBase" id="RU000454"/>
    </source>
</evidence>
<feature type="chain" id="PRO_5017608680" description="Peptidase A1 domain-containing protein" evidence="10">
    <location>
        <begin position="16"/>
        <end position="393"/>
    </location>
</feature>
<sequence>MKGVFLCPLLGAASAAVQKLQLHKVPDTAPFDIDAFATRYSPGIPQSVLFSEAVHEMQHHDFPLDSYFNAQYFAEIEIGSPPQKFKVILDTGSSNLWVPSINCESLACILHSRYNSSLSSTYKRNDTQFSISYGSGSIAGYMSRERVAIGDLQITEQLFAESTEVLGRAFTHGKFDGVFGLAFDSLSVLHTPPPFYTMLAERLLDSPIFAFYLTDAPDGEGSEVTFGGYDTARYEGDLSVIPLREESFWEVELDGVSVGGEFTEMSGTGVILDTGTSHISVPSVTSEIIHRQMGATKDAYGEWKVKCKSRAALPEIVFTMGGYNFSLGPEEYTQKDKLGCSSIVKAVDIKAPSGPLVILGDAFLRRWYSVYDYGSGAVGLARAVAPEAERDGL</sequence>
<protein>
    <recommendedName>
        <fullName evidence="11">Peptidase A1 domain-containing protein</fullName>
    </recommendedName>
</protein>
<feature type="signal peptide" evidence="10">
    <location>
        <begin position="1"/>
        <end position="15"/>
    </location>
</feature>
<dbReference type="GO" id="GO:0004190">
    <property type="term" value="F:aspartic-type endopeptidase activity"/>
    <property type="evidence" value="ECO:0007669"/>
    <property type="project" value="UniProtKB-KW"/>
</dbReference>
<evidence type="ECO:0000256" key="2">
    <source>
        <dbReference type="ARBA" id="ARBA00022670"/>
    </source>
</evidence>
<evidence type="ECO:0000259" key="11">
    <source>
        <dbReference type="PROSITE" id="PS51767"/>
    </source>
</evidence>
<organism evidence="12 13">
    <name type="scientific">Aspergillus mulundensis</name>
    <dbReference type="NCBI Taxonomy" id="1810919"/>
    <lineage>
        <taxon>Eukaryota</taxon>
        <taxon>Fungi</taxon>
        <taxon>Dikarya</taxon>
        <taxon>Ascomycota</taxon>
        <taxon>Pezizomycotina</taxon>
        <taxon>Eurotiomycetes</taxon>
        <taxon>Eurotiomycetidae</taxon>
        <taxon>Eurotiales</taxon>
        <taxon>Aspergillaceae</taxon>
        <taxon>Aspergillus</taxon>
        <taxon>Aspergillus subgen. Nidulantes</taxon>
    </lineage>
</organism>
<keyword evidence="13" id="KW-1185">Reference proteome</keyword>
<feature type="domain" description="Peptidase A1" evidence="11">
    <location>
        <begin position="72"/>
        <end position="381"/>
    </location>
</feature>
<accession>A0A3D8T7K4</accession>
<evidence type="ECO:0000256" key="6">
    <source>
        <dbReference type="ARBA" id="ARBA00023180"/>
    </source>
</evidence>
<keyword evidence="4 9" id="KW-0378">Hydrolase</keyword>
<dbReference type="PROSITE" id="PS00141">
    <property type="entry name" value="ASP_PROTEASE"/>
    <property type="match status" value="2"/>
</dbReference>
<evidence type="ECO:0000256" key="4">
    <source>
        <dbReference type="ARBA" id="ARBA00022801"/>
    </source>
</evidence>
<dbReference type="GO" id="GO:0000324">
    <property type="term" value="C:fungal-type vacuole"/>
    <property type="evidence" value="ECO:0007669"/>
    <property type="project" value="TreeGrafter"/>
</dbReference>
<dbReference type="PRINTS" id="PR00792">
    <property type="entry name" value="PEPSIN"/>
</dbReference>
<evidence type="ECO:0000313" key="13">
    <source>
        <dbReference type="Proteomes" id="UP000256690"/>
    </source>
</evidence>
<feature type="active site" evidence="7">
    <location>
        <position position="273"/>
    </location>
</feature>
<dbReference type="EMBL" id="PVWQ01000001">
    <property type="protein sequence ID" value="RDW93978.1"/>
    <property type="molecule type" value="Genomic_DNA"/>
</dbReference>
<dbReference type="GO" id="GO:0006508">
    <property type="term" value="P:proteolysis"/>
    <property type="evidence" value="ECO:0007669"/>
    <property type="project" value="UniProtKB-KW"/>
</dbReference>
<evidence type="ECO:0000313" key="12">
    <source>
        <dbReference type="EMBL" id="RDW93978.1"/>
    </source>
</evidence>
<keyword evidence="3 9" id="KW-0064">Aspartyl protease</keyword>
<dbReference type="PANTHER" id="PTHR47966:SF51">
    <property type="entry name" value="BETA-SITE APP-CLEAVING ENZYME, ISOFORM A-RELATED"/>
    <property type="match status" value="1"/>
</dbReference>
<name>A0A3D8T7K4_9EURO</name>
<dbReference type="InterPro" id="IPR001969">
    <property type="entry name" value="Aspartic_peptidase_AS"/>
</dbReference>
<keyword evidence="5 8" id="KW-1015">Disulfide bond</keyword>
<dbReference type="OrthoDB" id="771136at2759"/>
<dbReference type="InterPro" id="IPR021109">
    <property type="entry name" value="Peptidase_aspartic_dom_sf"/>
</dbReference>
<dbReference type="PANTHER" id="PTHR47966">
    <property type="entry name" value="BETA-SITE APP-CLEAVING ENZYME, ISOFORM A-RELATED"/>
    <property type="match status" value="1"/>
</dbReference>
<comment type="similarity">
    <text evidence="1 9">Belongs to the peptidase A1 family.</text>
</comment>
<dbReference type="RefSeq" id="XP_026609161.1">
    <property type="nucleotide sequence ID" value="XM_026743316.1"/>
</dbReference>
<comment type="caution">
    <text evidence="12">The sequence shown here is derived from an EMBL/GenBank/DDBJ whole genome shotgun (WGS) entry which is preliminary data.</text>
</comment>